<dbReference type="InterPro" id="IPR029052">
    <property type="entry name" value="Metallo-depent_PP-like"/>
</dbReference>
<feature type="binding site" evidence="9">
    <location>
        <position position="189"/>
    </location>
    <ligand>
        <name>Mn(2+)</name>
        <dbReference type="ChEBI" id="CHEBI:29035"/>
        <label>1</label>
    </ligand>
</feature>
<dbReference type="GO" id="GO:0045027">
    <property type="term" value="F:DNA end binding"/>
    <property type="evidence" value="ECO:0007669"/>
    <property type="project" value="UniProtKB-UniRule"/>
</dbReference>
<dbReference type="HAMAP" id="MF_02044">
    <property type="entry name" value="Mre11"/>
    <property type="match status" value="1"/>
</dbReference>
<evidence type="ECO:0000256" key="8">
    <source>
        <dbReference type="ARBA" id="ARBA00023211"/>
    </source>
</evidence>
<feature type="binding site" evidence="9">
    <location>
        <position position="158"/>
    </location>
    <ligand>
        <name>Mn(2+)</name>
        <dbReference type="ChEBI" id="CHEBI:29035"/>
        <label>2</label>
    </ligand>
</feature>
<dbReference type="OrthoDB" id="11638at2157"/>
<keyword evidence="12" id="KW-1185">Reference proteome</keyword>
<evidence type="ECO:0000256" key="4">
    <source>
        <dbReference type="ARBA" id="ARBA00022763"/>
    </source>
</evidence>
<dbReference type="GO" id="GO:0006302">
    <property type="term" value="P:double-strand break repair"/>
    <property type="evidence" value="ECO:0007669"/>
    <property type="project" value="UniProtKB-UniRule"/>
</dbReference>
<evidence type="ECO:0000256" key="6">
    <source>
        <dbReference type="ARBA" id="ARBA00022839"/>
    </source>
</evidence>
<name>A0A166AFE5_9EURY</name>
<dbReference type="RefSeq" id="WP_067091606.1">
    <property type="nucleotide sequence ID" value="NZ_LWMV01000177.1"/>
</dbReference>
<evidence type="ECO:0000256" key="1">
    <source>
        <dbReference type="ARBA" id="ARBA00022722"/>
    </source>
</evidence>
<dbReference type="PANTHER" id="PTHR30337:SF0">
    <property type="entry name" value="NUCLEASE SBCCD SUBUNIT D"/>
    <property type="match status" value="1"/>
</dbReference>
<evidence type="ECO:0000259" key="10">
    <source>
        <dbReference type="Pfam" id="PF00149"/>
    </source>
</evidence>
<evidence type="ECO:0000256" key="5">
    <source>
        <dbReference type="ARBA" id="ARBA00022801"/>
    </source>
</evidence>
<dbReference type="InterPro" id="IPR032885">
    <property type="entry name" value="Mre11_archaea-type"/>
</dbReference>
<dbReference type="GO" id="GO:0004519">
    <property type="term" value="F:endonuclease activity"/>
    <property type="evidence" value="ECO:0007669"/>
    <property type="project" value="UniProtKB-UniRule"/>
</dbReference>
<keyword evidence="4 9" id="KW-0227">DNA damage</keyword>
<dbReference type="InterPro" id="IPR004843">
    <property type="entry name" value="Calcineurin-like_PHP"/>
</dbReference>
<comment type="function">
    <text evidence="9">Part of the Rad50/Mre11 complex, which is involved in the early steps of DNA double-strand break (DSB) repair. The complex may facilitate opening of the processed DNA ends to aid in the recruitment of HerA and NurA. Mre11 binds to DSB ends and has both double-stranded 3'-5' exonuclease activity and single-stranded endonuclease activity.</text>
</comment>
<gene>
    <name evidence="11" type="primary">sbcD</name>
    <name evidence="9" type="synonym">mre11</name>
    <name evidence="11" type="ORF">MBCUR_12260</name>
</gene>
<dbReference type="EC" id="3.1.-.-" evidence="9"/>
<feature type="domain" description="Calcineurin-like phosphoesterase" evidence="10">
    <location>
        <begin position="1"/>
        <end position="189"/>
    </location>
</feature>
<dbReference type="Proteomes" id="UP000077245">
    <property type="component" value="Unassembled WGS sequence"/>
</dbReference>
<organism evidence="11 12">
    <name type="scientific">Methanobrevibacter curvatus</name>
    <dbReference type="NCBI Taxonomy" id="49547"/>
    <lineage>
        <taxon>Archaea</taxon>
        <taxon>Methanobacteriati</taxon>
        <taxon>Methanobacteriota</taxon>
        <taxon>Methanomada group</taxon>
        <taxon>Methanobacteria</taxon>
        <taxon>Methanobacteriales</taxon>
        <taxon>Methanobacteriaceae</taxon>
        <taxon>Methanobrevibacter</taxon>
    </lineage>
</organism>
<feature type="binding site" evidence="9">
    <location>
        <position position="10"/>
    </location>
    <ligand>
        <name>Mn(2+)</name>
        <dbReference type="ChEBI" id="CHEBI:29035"/>
        <label>1</label>
    </ligand>
</feature>
<keyword evidence="7 9" id="KW-0234">DNA repair</keyword>
<keyword evidence="3 9" id="KW-0255">Endonuclease</keyword>
<comment type="activity regulation">
    <text evidence="9">Nuclease activity is regulated by Rad50.</text>
</comment>
<evidence type="ECO:0000256" key="2">
    <source>
        <dbReference type="ARBA" id="ARBA00022723"/>
    </source>
</evidence>
<dbReference type="AlphaFoldDB" id="A0A166AFE5"/>
<protein>
    <recommendedName>
        <fullName evidence="9">DNA double-strand break repair protein Mre11</fullName>
        <ecNumber evidence="9">3.1.-.-</ecNumber>
    </recommendedName>
</protein>
<evidence type="ECO:0000256" key="9">
    <source>
        <dbReference type="HAMAP-Rule" id="MF_02044"/>
    </source>
</evidence>
<dbReference type="Gene3D" id="3.60.21.10">
    <property type="match status" value="1"/>
</dbReference>
<dbReference type="STRING" id="49547.MBCUR_12260"/>
<feature type="binding site" evidence="9">
    <location>
        <position position="84"/>
    </location>
    <ligand>
        <name>Mn(2+)</name>
        <dbReference type="ChEBI" id="CHEBI:29035"/>
        <label>2</label>
    </ligand>
</feature>
<feature type="binding site" evidence="9">
    <location>
        <position position="49"/>
    </location>
    <ligand>
        <name>Mn(2+)</name>
        <dbReference type="ChEBI" id="CHEBI:29035"/>
        <label>1</label>
    </ligand>
</feature>
<dbReference type="GO" id="GO:0000403">
    <property type="term" value="F:Y-form DNA binding"/>
    <property type="evidence" value="ECO:0007669"/>
    <property type="project" value="UniProtKB-UniRule"/>
</dbReference>
<keyword evidence="2 9" id="KW-0479">Metal-binding</keyword>
<comment type="subunit">
    <text evidence="9">Homodimer. Forms a heterotetramer composed of two Mre11 subunits and two Rad50 subunits.</text>
</comment>
<feature type="binding site" evidence="9">
    <location>
        <position position="49"/>
    </location>
    <ligand>
        <name>Mn(2+)</name>
        <dbReference type="ChEBI" id="CHEBI:29035"/>
        <label>2</label>
    </ligand>
</feature>
<proteinExistence type="inferred from homology"/>
<dbReference type="PANTHER" id="PTHR30337">
    <property type="entry name" value="COMPONENT OF ATP-DEPENDENT DSDNA EXONUCLEASE"/>
    <property type="match status" value="1"/>
</dbReference>
<evidence type="ECO:0000313" key="12">
    <source>
        <dbReference type="Proteomes" id="UP000077245"/>
    </source>
</evidence>
<sequence>MKFAHFADTHLGYRQYSLEQREEDFYYVFNEIIDKIIEERVDFVIHSGDLFDNSRPHPRSLLVFQEAMHKLNNANIPIYVIAGNHDIVMRKNSMPPQVLYKKMGLKLFSPNKSYFVKDDVFIGGIPYLSKAYNKLLISQLKSISNESKNYNKSILMLHQGIDKYLPFEYELELNELPLNFNYYGLGHIHSRITEEFGDGILSYSGSTEIYKTSELGDFRHNGKGFNLVDLDGDIPNVEKINVKPRREFLIENIDYSKFDSEISQLKNNLSKLNEKPMLNLTVSNGNFNRADIFEVLNKTLSNLTINLRPDFEELQLRGEEDNILISDEPLNPKFLIRERLEEYGNEDLTTLAIDLLDNLSQNKVDEANRLADKFYNEYYEIDIE</sequence>
<evidence type="ECO:0000313" key="11">
    <source>
        <dbReference type="EMBL" id="KZX11961.1"/>
    </source>
</evidence>
<dbReference type="SUPFAM" id="SSF56300">
    <property type="entry name" value="Metallo-dependent phosphatases"/>
    <property type="match status" value="1"/>
</dbReference>
<dbReference type="GO" id="GO:0008408">
    <property type="term" value="F:3'-5' exonuclease activity"/>
    <property type="evidence" value="ECO:0007669"/>
    <property type="project" value="UniProtKB-UniRule"/>
</dbReference>
<evidence type="ECO:0000256" key="3">
    <source>
        <dbReference type="ARBA" id="ARBA00022759"/>
    </source>
</evidence>
<reference evidence="11 12" key="1">
    <citation type="submission" date="2016-04" db="EMBL/GenBank/DDBJ databases">
        <title>Genome sequence of Methanobrevibacter curvatus DSM 11111.</title>
        <authorList>
            <person name="Poehlein A."/>
            <person name="Seedorf H."/>
            <person name="Daniel R."/>
        </authorList>
    </citation>
    <scope>NUCLEOTIDE SEQUENCE [LARGE SCALE GENOMIC DNA]</scope>
    <source>
        <strain evidence="11 12">DSM 11111</strain>
    </source>
</reference>
<evidence type="ECO:0000256" key="7">
    <source>
        <dbReference type="ARBA" id="ARBA00023204"/>
    </source>
</evidence>
<keyword evidence="5 9" id="KW-0378">Hydrolase</keyword>
<dbReference type="PATRIC" id="fig|49547.3.peg.1317"/>
<keyword evidence="8 9" id="KW-0464">Manganese</keyword>
<comment type="similarity">
    <text evidence="9">Belongs to the MRE11/RAD32 family.</text>
</comment>
<keyword evidence="1 9" id="KW-0540">Nuclease</keyword>
<dbReference type="GO" id="GO:0030145">
    <property type="term" value="F:manganese ion binding"/>
    <property type="evidence" value="ECO:0007669"/>
    <property type="project" value="UniProtKB-UniRule"/>
</dbReference>
<dbReference type="CDD" id="cd00840">
    <property type="entry name" value="MPP_Mre11_N"/>
    <property type="match status" value="1"/>
</dbReference>
<keyword evidence="6 9" id="KW-0269">Exonuclease</keyword>
<dbReference type="InterPro" id="IPR041796">
    <property type="entry name" value="Mre11_N"/>
</dbReference>
<feature type="active site" description="Proton donor" evidence="9">
    <location>
        <position position="85"/>
    </location>
</feature>
<dbReference type="EMBL" id="LWMV01000177">
    <property type="protein sequence ID" value="KZX11961.1"/>
    <property type="molecule type" value="Genomic_DNA"/>
</dbReference>
<accession>A0A166AFE5</accession>
<dbReference type="InterPro" id="IPR050535">
    <property type="entry name" value="DNA_Repair-Maintenance_Comp"/>
</dbReference>
<comment type="caution">
    <text evidence="11">The sequence shown here is derived from an EMBL/GenBank/DDBJ whole genome shotgun (WGS) entry which is preliminary data.</text>
</comment>
<comment type="cofactor">
    <cofactor evidence="9">
        <name>Mn(2+)</name>
        <dbReference type="ChEBI" id="CHEBI:29035"/>
    </cofactor>
    <text evidence="9">Binds 2 manganese ions per subunit.</text>
</comment>
<feature type="binding site" evidence="9">
    <location>
        <position position="8"/>
    </location>
    <ligand>
        <name>Mn(2+)</name>
        <dbReference type="ChEBI" id="CHEBI:29035"/>
        <label>1</label>
    </ligand>
</feature>
<dbReference type="Pfam" id="PF00149">
    <property type="entry name" value="Metallophos"/>
    <property type="match status" value="1"/>
</dbReference>
<feature type="binding site" evidence="9">
    <location>
        <position position="187"/>
    </location>
    <ligand>
        <name>Mn(2+)</name>
        <dbReference type="ChEBI" id="CHEBI:29035"/>
        <label>2</label>
    </ligand>
</feature>